<reference evidence="2 3" key="1">
    <citation type="submission" date="2019-11" db="EMBL/GenBank/DDBJ databases">
        <title>Whole genome sequence of Oryza granulata.</title>
        <authorList>
            <person name="Li W."/>
        </authorList>
    </citation>
    <scope>NUCLEOTIDE SEQUENCE [LARGE SCALE GENOMIC DNA]</scope>
    <source>
        <strain evidence="3">cv. Menghai</strain>
        <tissue evidence="2">Leaf</tissue>
    </source>
</reference>
<dbReference type="AlphaFoldDB" id="A0A6G1EC22"/>
<organism evidence="2 3">
    <name type="scientific">Oryza meyeriana var. granulata</name>
    <dbReference type="NCBI Taxonomy" id="110450"/>
    <lineage>
        <taxon>Eukaryota</taxon>
        <taxon>Viridiplantae</taxon>
        <taxon>Streptophyta</taxon>
        <taxon>Embryophyta</taxon>
        <taxon>Tracheophyta</taxon>
        <taxon>Spermatophyta</taxon>
        <taxon>Magnoliopsida</taxon>
        <taxon>Liliopsida</taxon>
        <taxon>Poales</taxon>
        <taxon>Poaceae</taxon>
        <taxon>BOP clade</taxon>
        <taxon>Oryzoideae</taxon>
        <taxon>Oryzeae</taxon>
        <taxon>Oryzinae</taxon>
        <taxon>Oryza</taxon>
        <taxon>Oryza meyeriana</taxon>
    </lineage>
</organism>
<feature type="region of interest" description="Disordered" evidence="1">
    <location>
        <begin position="46"/>
        <end position="65"/>
    </location>
</feature>
<proteinExistence type="predicted"/>
<evidence type="ECO:0000313" key="2">
    <source>
        <dbReference type="EMBL" id="KAF0922289.1"/>
    </source>
</evidence>
<evidence type="ECO:0000256" key="1">
    <source>
        <dbReference type="SAM" id="MobiDB-lite"/>
    </source>
</evidence>
<comment type="caution">
    <text evidence="2">The sequence shown here is derived from an EMBL/GenBank/DDBJ whole genome shotgun (WGS) entry which is preliminary data.</text>
</comment>
<keyword evidence="3" id="KW-1185">Reference proteome</keyword>
<evidence type="ECO:0000313" key="3">
    <source>
        <dbReference type="Proteomes" id="UP000479710"/>
    </source>
</evidence>
<protein>
    <submittedName>
        <fullName evidence="2">Uncharacterized protein</fullName>
    </submittedName>
</protein>
<dbReference type="Proteomes" id="UP000479710">
    <property type="component" value="Unassembled WGS sequence"/>
</dbReference>
<name>A0A6G1EC22_9ORYZ</name>
<sequence length="65" mass="7207">MARPPYHLPLRDSIPHVPLTHGGCLPASSWMVVARRARCRPGTLVEAPHFSSTSGARRTGHLRQR</sequence>
<accession>A0A6G1EC22</accession>
<dbReference type="EMBL" id="SPHZ02000004">
    <property type="protein sequence ID" value="KAF0922289.1"/>
    <property type="molecule type" value="Genomic_DNA"/>
</dbReference>
<gene>
    <name evidence="2" type="ORF">E2562_031784</name>
</gene>